<evidence type="ECO:0000313" key="6">
    <source>
        <dbReference type="EMBL" id="RQP21222.1"/>
    </source>
</evidence>
<dbReference type="Gene3D" id="1.20.120.530">
    <property type="entry name" value="GntR ligand-binding domain-like"/>
    <property type="match status" value="1"/>
</dbReference>
<reference evidence="6 7" key="1">
    <citation type="submission" date="2018-08" db="EMBL/GenBank/DDBJ databases">
        <authorList>
            <person name="Khan S.A."/>
            <person name="Jeon C.O."/>
            <person name="Chun B.H."/>
            <person name="Jeong S.E."/>
        </authorList>
    </citation>
    <scope>NUCLEOTIDE SEQUENCE [LARGE SCALE GENOMIC DNA]</scope>
    <source>
        <strain evidence="6 7">S-16</strain>
    </source>
</reference>
<keyword evidence="7" id="KW-1185">Reference proteome</keyword>
<dbReference type="PROSITE" id="PS50949">
    <property type="entry name" value="HTH_GNTR"/>
    <property type="match status" value="1"/>
</dbReference>
<dbReference type="GO" id="GO:0003677">
    <property type="term" value="F:DNA binding"/>
    <property type="evidence" value="ECO:0007669"/>
    <property type="project" value="UniProtKB-KW"/>
</dbReference>
<dbReference type="EMBL" id="QUSW01000012">
    <property type="protein sequence ID" value="RQP21222.1"/>
    <property type="molecule type" value="Genomic_DNA"/>
</dbReference>
<proteinExistence type="predicted"/>
<dbReference type="InterPro" id="IPR036390">
    <property type="entry name" value="WH_DNA-bd_sf"/>
</dbReference>
<dbReference type="PRINTS" id="PR00035">
    <property type="entry name" value="HTHGNTR"/>
</dbReference>
<evidence type="ECO:0000259" key="5">
    <source>
        <dbReference type="PROSITE" id="PS50949"/>
    </source>
</evidence>
<gene>
    <name evidence="6" type="ORF">DZC73_28695</name>
</gene>
<keyword evidence="2" id="KW-0238">DNA-binding</keyword>
<dbReference type="InterPro" id="IPR036388">
    <property type="entry name" value="WH-like_DNA-bd_sf"/>
</dbReference>
<dbReference type="CDD" id="cd07377">
    <property type="entry name" value="WHTH_GntR"/>
    <property type="match status" value="1"/>
</dbReference>
<dbReference type="InterPro" id="IPR011711">
    <property type="entry name" value="GntR_C"/>
</dbReference>
<dbReference type="SUPFAM" id="SSF46785">
    <property type="entry name" value="Winged helix' DNA-binding domain"/>
    <property type="match status" value="1"/>
</dbReference>
<sequence>MSKPVPSKATRPVARKAAPVSAPSNQRELTRAEEAYRRIKAAIFDFVLLPGEGFTESDMAERLGMSRTPVREALFRLELEGYVQVAFRSGWNVAPFDFRKLEELYDLRVVLECTAVDRLCAAEPMPDLGLLKATWLVPEKERLTDTAEVAALDEAFHATIVSAAGNQEMARVHSDVTDGIRIVRRLDFTKPPRIAATYEEHAKILRAILRRRGDQAKLMLRSHIEESKAEVRKITIHKLHSARPESARV</sequence>
<dbReference type="RefSeq" id="WP_124543846.1">
    <property type="nucleotide sequence ID" value="NZ_QUSW01000012.1"/>
</dbReference>
<reference evidence="6 7" key="2">
    <citation type="submission" date="2018-12" db="EMBL/GenBank/DDBJ databases">
        <title>Rhizobacter gummiphilus sp. nov., a rubber-degrading bacterium isolated from the soil of a botanical garden in Japan.</title>
        <authorList>
            <person name="Shunsuke S.S."/>
        </authorList>
    </citation>
    <scope>NUCLEOTIDE SEQUENCE [LARGE SCALE GENOMIC DNA]</scope>
    <source>
        <strain evidence="6 7">S-16</strain>
    </source>
</reference>
<evidence type="ECO:0000256" key="4">
    <source>
        <dbReference type="SAM" id="MobiDB-lite"/>
    </source>
</evidence>
<evidence type="ECO:0000256" key="1">
    <source>
        <dbReference type="ARBA" id="ARBA00023015"/>
    </source>
</evidence>
<keyword evidence="1" id="KW-0805">Transcription regulation</keyword>
<dbReference type="GO" id="GO:0003700">
    <property type="term" value="F:DNA-binding transcription factor activity"/>
    <property type="evidence" value="ECO:0007669"/>
    <property type="project" value="InterPro"/>
</dbReference>
<evidence type="ECO:0000256" key="2">
    <source>
        <dbReference type="ARBA" id="ARBA00023125"/>
    </source>
</evidence>
<dbReference type="Pfam" id="PF07729">
    <property type="entry name" value="FCD"/>
    <property type="match status" value="1"/>
</dbReference>
<organism evidence="6 7">
    <name type="scientific">Piscinibacter terrae</name>
    <dbReference type="NCBI Taxonomy" id="2496871"/>
    <lineage>
        <taxon>Bacteria</taxon>
        <taxon>Pseudomonadati</taxon>
        <taxon>Pseudomonadota</taxon>
        <taxon>Betaproteobacteria</taxon>
        <taxon>Burkholderiales</taxon>
        <taxon>Sphaerotilaceae</taxon>
        <taxon>Piscinibacter</taxon>
    </lineage>
</organism>
<dbReference type="SUPFAM" id="SSF48008">
    <property type="entry name" value="GntR ligand-binding domain-like"/>
    <property type="match status" value="1"/>
</dbReference>
<dbReference type="Gene3D" id="1.10.10.10">
    <property type="entry name" value="Winged helix-like DNA-binding domain superfamily/Winged helix DNA-binding domain"/>
    <property type="match status" value="1"/>
</dbReference>
<keyword evidence="3" id="KW-0804">Transcription</keyword>
<dbReference type="SMART" id="SM00345">
    <property type="entry name" value="HTH_GNTR"/>
    <property type="match status" value="1"/>
</dbReference>
<protein>
    <submittedName>
        <fullName evidence="6">GntR family transcriptional regulator</fullName>
    </submittedName>
</protein>
<dbReference type="PANTHER" id="PTHR43537">
    <property type="entry name" value="TRANSCRIPTIONAL REGULATOR, GNTR FAMILY"/>
    <property type="match status" value="1"/>
</dbReference>
<accession>A0A3N7IQQ4</accession>
<evidence type="ECO:0000256" key="3">
    <source>
        <dbReference type="ARBA" id="ARBA00023163"/>
    </source>
</evidence>
<feature type="domain" description="HTH gntR-type" evidence="5">
    <location>
        <begin position="29"/>
        <end position="96"/>
    </location>
</feature>
<dbReference type="Pfam" id="PF00392">
    <property type="entry name" value="GntR"/>
    <property type="match status" value="1"/>
</dbReference>
<dbReference type="InterPro" id="IPR000524">
    <property type="entry name" value="Tscrpt_reg_HTH_GntR"/>
</dbReference>
<dbReference type="SMART" id="SM00895">
    <property type="entry name" value="FCD"/>
    <property type="match status" value="1"/>
</dbReference>
<dbReference type="OrthoDB" id="8680857at2"/>
<dbReference type="PANTHER" id="PTHR43537:SF45">
    <property type="entry name" value="GNTR FAMILY REGULATORY PROTEIN"/>
    <property type="match status" value="1"/>
</dbReference>
<evidence type="ECO:0000313" key="7">
    <source>
        <dbReference type="Proteomes" id="UP000267464"/>
    </source>
</evidence>
<comment type="caution">
    <text evidence="6">The sequence shown here is derived from an EMBL/GenBank/DDBJ whole genome shotgun (WGS) entry which is preliminary data.</text>
</comment>
<feature type="region of interest" description="Disordered" evidence="4">
    <location>
        <begin position="1"/>
        <end position="26"/>
    </location>
</feature>
<name>A0A3N7IQQ4_9BURK</name>
<dbReference type="AlphaFoldDB" id="A0A3N7IQQ4"/>
<dbReference type="InterPro" id="IPR008920">
    <property type="entry name" value="TF_FadR/GntR_C"/>
</dbReference>
<dbReference type="Proteomes" id="UP000267464">
    <property type="component" value="Unassembled WGS sequence"/>
</dbReference>